<dbReference type="InterPro" id="IPR001708">
    <property type="entry name" value="YidC/ALB3/OXA1/COX18"/>
</dbReference>
<dbReference type="PANTHER" id="PTHR12428:SF34">
    <property type="entry name" value="MITOCHONDRIAL INNER MEMBRANE PROTEIN OXA1-LIKE"/>
    <property type="match status" value="1"/>
</dbReference>
<feature type="region of interest" description="Disordered" evidence="7">
    <location>
        <begin position="28"/>
        <end position="63"/>
    </location>
</feature>
<evidence type="ECO:0000256" key="7">
    <source>
        <dbReference type="SAM" id="MobiDB-lite"/>
    </source>
</evidence>
<dbReference type="EMBL" id="CM029054">
    <property type="protein sequence ID" value="KAG2543990.1"/>
    <property type="molecule type" value="Genomic_DNA"/>
</dbReference>
<organism evidence="10 11">
    <name type="scientific">Panicum virgatum</name>
    <name type="common">Blackwell switchgrass</name>
    <dbReference type="NCBI Taxonomy" id="38727"/>
    <lineage>
        <taxon>Eukaryota</taxon>
        <taxon>Viridiplantae</taxon>
        <taxon>Streptophyta</taxon>
        <taxon>Embryophyta</taxon>
        <taxon>Tracheophyta</taxon>
        <taxon>Spermatophyta</taxon>
        <taxon>Magnoliopsida</taxon>
        <taxon>Liliopsida</taxon>
        <taxon>Poales</taxon>
        <taxon>Poaceae</taxon>
        <taxon>PACMAD clade</taxon>
        <taxon>Panicoideae</taxon>
        <taxon>Panicodae</taxon>
        <taxon>Paniceae</taxon>
        <taxon>Panicinae</taxon>
        <taxon>Panicum</taxon>
        <taxon>Panicum sect. Hiantes</taxon>
    </lineage>
</organism>
<dbReference type="GO" id="GO:0032977">
    <property type="term" value="F:membrane insertase activity"/>
    <property type="evidence" value="ECO:0007669"/>
    <property type="project" value="InterPro"/>
</dbReference>
<sequence length="473" mass="51477">MAFAARRRLAISLSDHFSRRLHPSISHLIPPDHDRFESPSSSAASPSPQSPPAKPFPSSLARPSRSRALTSLPIPFALHLAAHRNFSTTSSASAPDIDVAADMLTDAASSVPVSELLSGEVVSAAASVPMPPAPYAGEVAAAAAESFPPVAAMQYLLDAVQSFTGLNWWATIALTTVLIRLLTVPLLINQLKSMMKLNDLRPEIEAINEEMRNSTDPRSMEVGKQKLGELFIRHGVTPFTRWKGLFIQGTIFMTFFFAISNMVKKVPSLKGGGAYWFTDLTTPDDLFILPVLASLSFLATAELDMQDGREGNPTAKSLKKFSRFYAVMFVPCTIGFPKAYFFVFVSSSLFYLVYSVVIQKPAIRLWLDLPPLESQPTPARMQALSLFGEPKPSPGVYSPIADKECKQSGVGSPIADNECKQSGVGSPIADKECEQSGVHSPIADKEHKKSSSVLIDRIRDLENRAKSRGEPLE</sequence>
<keyword evidence="5 8" id="KW-0472">Membrane</keyword>
<gene>
    <name evidence="10" type="ORF">PVAP13_9NG783700</name>
</gene>
<dbReference type="InterPro" id="IPR028055">
    <property type="entry name" value="YidC/Oxa/ALB_C"/>
</dbReference>
<dbReference type="AlphaFoldDB" id="A0A8T0N3F6"/>
<evidence type="ECO:0000256" key="1">
    <source>
        <dbReference type="ARBA" id="ARBA00004141"/>
    </source>
</evidence>
<feature type="region of interest" description="Disordered" evidence="7">
    <location>
        <begin position="409"/>
        <end position="455"/>
    </location>
</feature>
<name>A0A8T0N3F6_PANVG</name>
<reference evidence="10" key="1">
    <citation type="submission" date="2020-05" db="EMBL/GenBank/DDBJ databases">
        <title>WGS assembly of Panicum virgatum.</title>
        <authorList>
            <person name="Lovell J.T."/>
            <person name="Jenkins J."/>
            <person name="Shu S."/>
            <person name="Juenger T.E."/>
            <person name="Schmutz J."/>
        </authorList>
    </citation>
    <scope>NUCLEOTIDE SEQUENCE</scope>
    <source>
        <strain evidence="10">AP13</strain>
    </source>
</reference>
<feature type="compositionally biased region" description="Low complexity" evidence="7">
    <location>
        <begin position="38"/>
        <end position="47"/>
    </location>
</feature>
<proteinExistence type="inferred from homology"/>
<keyword evidence="4 8" id="KW-1133">Transmembrane helix</keyword>
<dbReference type="Proteomes" id="UP000823388">
    <property type="component" value="Chromosome 9N"/>
</dbReference>
<comment type="subcellular location">
    <subcellularLocation>
        <location evidence="1 6">Membrane</location>
        <topology evidence="1 6">Multi-pass membrane protein</topology>
    </subcellularLocation>
</comment>
<feature type="transmembrane region" description="Helical" evidence="8">
    <location>
        <begin position="286"/>
        <end position="303"/>
    </location>
</feature>
<evidence type="ECO:0000256" key="8">
    <source>
        <dbReference type="SAM" id="Phobius"/>
    </source>
</evidence>
<keyword evidence="3 6" id="KW-0812">Transmembrane</keyword>
<evidence type="ECO:0000313" key="10">
    <source>
        <dbReference type="EMBL" id="KAG2543990.1"/>
    </source>
</evidence>
<dbReference type="GO" id="GO:0032979">
    <property type="term" value="P:protein insertion into mitochondrial inner membrane from matrix"/>
    <property type="evidence" value="ECO:0007669"/>
    <property type="project" value="TreeGrafter"/>
</dbReference>
<feature type="transmembrane region" description="Helical" evidence="8">
    <location>
        <begin position="324"/>
        <end position="354"/>
    </location>
</feature>
<evidence type="ECO:0000256" key="6">
    <source>
        <dbReference type="RuleBase" id="RU003945"/>
    </source>
</evidence>
<evidence type="ECO:0000256" key="2">
    <source>
        <dbReference type="ARBA" id="ARBA00010583"/>
    </source>
</evidence>
<evidence type="ECO:0000259" key="9">
    <source>
        <dbReference type="Pfam" id="PF02096"/>
    </source>
</evidence>
<evidence type="ECO:0000313" key="11">
    <source>
        <dbReference type="Proteomes" id="UP000823388"/>
    </source>
</evidence>
<dbReference type="Pfam" id="PF02096">
    <property type="entry name" value="60KD_IMP"/>
    <property type="match status" value="1"/>
</dbReference>
<dbReference type="CDD" id="cd20069">
    <property type="entry name" value="5TM_Oxa1-like"/>
    <property type="match status" value="1"/>
</dbReference>
<feature type="domain" description="Membrane insertase YidC/Oxa/ALB C-terminal" evidence="9">
    <location>
        <begin position="168"/>
        <end position="360"/>
    </location>
</feature>
<evidence type="ECO:0000256" key="5">
    <source>
        <dbReference type="ARBA" id="ARBA00023136"/>
    </source>
</evidence>
<comment type="caution">
    <text evidence="10">The sequence shown here is derived from an EMBL/GenBank/DDBJ whole genome shotgun (WGS) entry which is preliminary data.</text>
</comment>
<feature type="transmembrane region" description="Helical" evidence="8">
    <location>
        <begin position="245"/>
        <end position="263"/>
    </location>
</feature>
<comment type="similarity">
    <text evidence="2">Belongs to the OXA1/ALB3/YidC (TC 2.A.9.2) family.</text>
</comment>
<keyword evidence="11" id="KW-1185">Reference proteome</keyword>
<dbReference type="GO" id="GO:0005743">
    <property type="term" value="C:mitochondrial inner membrane"/>
    <property type="evidence" value="ECO:0007669"/>
    <property type="project" value="TreeGrafter"/>
</dbReference>
<dbReference type="OrthoDB" id="2148490at2759"/>
<protein>
    <recommendedName>
        <fullName evidence="9">Membrane insertase YidC/Oxa/ALB C-terminal domain-containing protein</fullName>
    </recommendedName>
</protein>
<dbReference type="PANTHER" id="PTHR12428">
    <property type="entry name" value="OXA1"/>
    <property type="match status" value="1"/>
</dbReference>
<evidence type="ECO:0000256" key="4">
    <source>
        <dbReference type="ARBA" id="ARBA00022989"/>
    </source>
</evidence>
<accession>A0A8T0N3F6</accession>
<evidence type="ECO:0000256" key="3">
    <source>
        <dbReference type="ARBA" id="ARBA00022692"/>
    </source>
</evidence>
<comment type="similarity">
    <text evidence="6">Belongs to the OXA1/ALB3/YidC family.</text>
</comment>
<feature type="transmembrane region" description="Helical" evidence="8">
    <location>
        <begin position="168"/>
        <end position="188"/>
    </location>
</feature>